<dbReference type="RefSeq" id="WP_386065292.1">
    <property type="nucleotide sequence ID" value="NZ_JBHLTQ010000018.1"/>
</dbReference>
<comment type="caution">
    <text evidence="1">The sequence shown here is derived from an EMBL/GenBank/DDBJ whole genome shotgun (WGS) entry which is preliminary data.</text>
</comment>
<protein>
    <submittedName>
        <fullName evidence="1">Uncharacterized protein</fullName>
    </submittedName>
</protein>
<organism evidence="1 2">
    <name type="scientific">Winogradskyella pulchriflava</name>
    <dbReference type="NCBI Taxonomy" id="1110688"/>
    <lineage>
        <taxon>Bacteria</taxon>
        <taxon>Pseudomonadati</taxon>
        <taxon>Bacteroidota</taxon>
        <taxon>Flavobacteriia</taxon>
        <taxon>Flavobacteriales</taxon>
        <taxon>Flavobacteriaceae</taxon>
        <taxon>Winogradskyella</taxon>
    </lineage>
</organism>
<accession>A0ABV6QC71</accession>
<dbReference type="Proteomes" id="UP001589832">
    <property type="component" value="Unassembled WGS sequence"/>
</dbReference>
<reference evidence="1 2" key="1">
    <citation type="submission" date="2024-09" db="EMBL/GenBank/DDBJ databases">
        <authorList>
            <person name="Sun Q."/>
            <person name="Mori K."/>
        </authorList>
    </citation>
    <scope>NUCLEOTIDE SEQUENCE [LARGE SCALE GENOMIC DNA]</scope>
    <source>
        <strain evidence="1 2">NCAIM B.02481</strain>
    </source>
</reference>
<name>A0ABV6QC71_9FLAO</name>
<dbReference type="EMBL" id="JBHLTQ010000018">
    <property type="protein sequence ID" value="MFC0605889.1"/>
    <property type="molecule type" value="Genomic_DNA"/>
</dbReference>
<sequence>MLLIPDLITFSDAHQAERANLEANIVVGDDSEVSDRIKDLANANNQCTLITVIPSHNSNIQDEDTRQMANNLMFFIVKKYDSKGGLVQKTNNYTICQAEALALLNKILDLKDAQQDNCLFADLQPATAPITPVSNYFNQNGYLLQLTTRTDF</sequence>
<gene>
    <name evidence="1" type="ORF">ACFFGA_15110</name>
</gene>
<evidence type="ECO:0000313" key="2">
    <source>
        <dbReference type="Proteomes" id="UP001589832"/>
    </source>
</evidence>
<proteinExistence type="predicted"/>
<evidence type="ECO:0000313" key="1">
    <source>
        <dbReference type="EMBL" id="MFC0605889.1"/>
    </source>
</evidence>
<keyword evidence="2" id="KW-1185">Reference proteome</keyword>